<accession>A0A9J6DZN2</accession>
<reference evidence="4" key="1">
    <citation type="journal article" date="2020" name="Cell">
        <title>Large-Scale Comparative Analyses of Tick Genomes Elucidate Their Genetic Diversity and Vector Capacities.</title>
        <authorList>
            <consortium name="Tick Genome and Microbiome Consortium (TIGMIC)"/>
            <person name="Jia N."/>
            <person name="Wang J."/>
            <person name="Shi W."/>
            <person name="Du L."/>
            <person name="Sun Y."/>
            <person name="Zhan W."/>
            <person name="Jiang J.F."/>
            <person name="Wang Q."/>
            <person name="Zhang B."/>
            <person name="Ji P."/>
            <person name="Bell-Sakyi L."/>
            <person name="Cui X.M."/>
            <person name="Yuan T.T."/>
            <person name="Jiang B.G."/>
            <person name="Yang W.F."/>
            <person name="Lam T.T."/>
            <person name="Chang Q.C."/>
            <person name="Ding S.J."/>
            <person name="Wang X.J."/>
            <person name="Zhu J.G."/>
            <person name="Ruan X.D."/>
            <person name="Zhao L."/>
            <person name="Wei J.T."/>
            <person name="Ye R.Z."/>
            <person name="Que T.C."/>
            <person name="Du C.H."/>
            <person name="Zhou Y.H."/>
            <person name="Cheng J.X."/>
            <person name="Dai P.F."/>
            <person name="Guo W.B."/>
            <person name="Han X.H."/>
            <person name="Huang E.J."/>
            <person name="Li L.F."/>
            <person name="Wei W."/>
            <person name="Gao Y.C."/>
            <person name="Liu J.Z."/>
            <person name="Shao H.Z."/>
            <person name="Wang X."/>
            <person name="Wang C.C."/>
            <person name="Yang T.C."/>
            <person name="Huo Q.B."/>
            <person name="Li W."/>
            <person name="Chen H.Y."/>
            <person name="Chen S.E."/>
            <person name="Zhou L.G."/>
            <person name="Ni X.B."/>
            <person name="Tian J.H."/>
            <person name="Sheng Y."/>
            <person name="Liu T."/>
            <person name="Pan Y.S."/>
            <person name="Xia L.Y."/>
            <person name="Li J."/>
            <person name="Zhao F."/>
            <person name="Cao W.C."/>
        </authorList>
    </citation>
    <scope>NUCLEOTIDE SEQUENCE</scope>
    <source>
        <strain evidence="4">Rmic-2018</strain>
    </source>
</reference>
<dbReference type="InterPro" id="IPR015915">
    <property type="entry name" value="Kelch-typ_b-propeller"/>
</dbReference>
<keyword evidence="1" id="KW-0880">Kelch repeat</keyword>
<dbReference type="Pfam" id="PF01344">
    <property type="entry name" value="Kelch_1"/>
    <property type="match status" value="2"/>
</dbReference>
<dbReference type="EMBL" id="JABSTU010000006">
    <property type="protein sequence ID" value="KAH8027707.1"/>
    <property type="molecule type" value="Genomic_DNA"/>
</dbReference>
<dbReference type="SUPFAM" id="SSF117281">
    <property type="entry name" value="Kelch motif"/>
    <property type="match status" value="1"/>
</dbReference>
<dbReference type="Gene3D" id="1.25.40.420">
    <property type="match status" value="1"/>
</dbReference>
<dbReference type="InterPro" id="IPR011705">
    <property type="entry name" value="BACK"/>
</dbReference>
<proteinExistence type="predicted"/>
<name>A0A9J6DZN2_RHIMP</name>
<protein>
    <recommendedName>
        <fullName evidence="3">BACK domain-containing protein</fullName>
    </recommendedName>
</protein>
<evidence type="ECO:0000256" key="1">
    <source>
        <dbReference type="ARBA" id="ARBA00022441"/>
    </source>
</evidence>
<gene>
    <name evidence="4" type="ORF">HPB51_007257</name>
</gene>
<comment type="caution">
    <text evidence="4">The sequence shown here is derived from an EMBL/GenBank/DDBJ whole genome shotgun (WGS) entry which is preliminary data.</text>
</comment>
<dbReference type="AlphaFoldDB" id="A0A9J6DZN2"/>
<dbReference type="SMART" id="SM00612">
    <property type="entry name" value="Kelch"/>
    <property type="match status" value="3"/>
</dbReference>
<sequence length="314" mass="35519">MSHGNVHAAQVWKNSPKFEALTPEDMRSLLEDSRLHAPSEVEDTFRAILKWISADVGARKMYLAQFLPLVRFVRFTVVDFEKVIISPEVQCDGDSLKVLNVIHKSANFFHTDVDPAFDGGGRSGRHRPVPKLWLTPRLPKDILFLFGGWTSGASNHMQTYDCRAEKWRFLGCQCTPPRAYHGAAVVNSCVYVLGGFNGRECYHSVVCFDVSLNRWIDKPNMAYARCYVSVAVLQASDELRYRGCYSNRSHFVVRGMCRRILPGYIYAMGGFTGETRTMTAERYDVKNNRWSMIANMIQARSDASAGAACGRIYM</sequence>
<dbReference type="PANTHER" id="PTHR45632:SF3">
    <property type="entry name" value="KELCH-LIKE PROTEIN 32"/>
    <property type="match status" value="1"/>
</dbReference>
<evidence type="ECO:0000259" key="3">
    <source>
        <dbReference type="Pfam" id="PF07707"/>
    </source>
</evidence>
<evidence type="ECO:0000313" key="5">
    <source>
        <dbReference type="Proteomes" id="UP000821866"/>
    </source>
</evidence>
<dbReference type="Gene3D" id="2.120.10.80">
    <property type="entry name" value="Kelch-type beta propeller"/>
    <property type="match status" value="2"/>
</dbReference>
<evidence type="ECO:0000313" key="4">
    <source>
        <dbReference type="EMBL" id="KAH8027707.1"/>
    </source>
</evidence>
<dbReference type="Pfam" id="PF07707">
    <property type="entry name" value="BACK"/>
    <property type="match status" value="1"/>
</dbReference>
<organism evidence="4 5">
    <name type="scientific">Rhipicephalus microplus</name>
    <name type="common">Cattle tick</name>
    <name type="synonym">Boophilus microplus</name>
    <dbReference type="NCBI Taxonomy" id="6941"/>
    <lineage>
        <taxon>Eukaryota</taxon>
        <taxon>Metazoa</taxon>
        <taxon>Ecdysozoa</taxon>
        <taxon>Arthropoda</taxon>
        <taxon>Chelicerata</taxon>
        <taxon>Arachnida</taxon>
        <taxon>Acari</taxon>
        <taxon>Parasitiformes</taxon>
        <taxon>Ixodida</taxon>
        <taxon>Ixodoidea</taxon>
        <taxon>Ixodidae</taxon>
        <taxon>Rhipicephalinae</taxon>
        <taxon>Rhipicephalus</taxon>
        <taxon>Boophilus</taxon>
    </lineage>
</organism>
<dbReference type="InterPro" id="IPR006652">
    <property type="entry name" value="Kelch_1"/>
</dbReference>
<reference evidence="4" key="2">
    <citation type="submission" date="2021-09" db="EMBL/GenBank/DDBJ databases">
        <authorList>
            <person name="Jia N."/>
            <person name="Wang J."/>
            <person name="Shi W."/>
            <person name="Du L."/>
            <person name="Sun Y."/>
            <person name="Zhan W."/>
            <person name="Jiang J."/>
            <person name="Wang Q."/>
            <person name="Zhang B."/>
            <person name="Ji P."/>
            <person name="Sakyi L.B."/>
            <person name="Cui X."/>
            <person name="Yuan T."/>
            <person name="Jiang B."/>
            <person name="Yang W."/>
            <person name="Lam T.T.-Y."/>
            <person name="Chang Q."/>
            <person name="Ding S."/>
            <person name="Wang X."/>
            <person name="Zhu J."/>
            <person name="Ruan X."/>
            <person name="Zhao L."/>
            <person name="Wei J."/>
            <person name="Que T."/>
            <person name="Du C."/>
            <person name="Cheng J."/>
            <person name="Dai P."/>
            <person name="Han X."/>
            <person name="Huang E."/>
            <person name="Gao Y."/>
            <person name="Liu J."/>
            <person name="Shao H."/>
            <person name="Ye R."/>
            <person name="Li L."/>
            <person name="Wei W."/>
            <person name="Wang X."/>
            <person name="Wang C."/>
            <person name="Huo Q."/>
            <person name="Li W."/>
            <person name="Guo W."/>
            <person name="Chen H."/>
            <person name="Chen S."/>
            <person name="Zhou L."/>
            <person name="Zhou L."/>
            <person name="Ni X."/>
            <person name="Tian J."/>
            <person name="Zhou Y."/>
            <person name="Sheng Y."/>
            <person name="Liu T."/>
            <person name="Pan Y."/>
            <person name="Xia L."/>
            <person name="Li J."/>
            <person name="Zhao F."/>
            <person name="Cao W."/>
        </authorList>
    </citation>
    <scope>NUCLEOTIDE SEQUENCE</scope>
    <source>
        <strain evidence="4">Rmic-2018</strain>
        <tissue evidence="4">Larvae</tissue>
    </source>
</reference>
<evidence type="ECO:0000256" key="2">
    <source>
        <dbReference type="ARBA" id="ARBA00022737"/>
    </source>
</evidence>
<feature type="domain" description="BACK" evidence="3">
    <location>
        <begin position="7"/>
        <end position="73"/>
    </location>
</feature>
<dbReference type="Proteomes" id="UP000821866">
    <property type="component" value="Chromosome 4"/>
</dbReference>
<dbReference type="PANTHER" id="PTHR45632">
    <property type="entry name" value="LD33804P"/>
    <property type="match status" value="1"/>
</dbReference>
<keyword evidence="2" id="KW-0677">Repeat</keyword>
<dbReference type="VEuPathDB" id="VectorBase:LOC119168269"/>
<keyword evidence="5" id="KW-1185">Reference proteome</keyword>